<feature type="compositionally biased region" description="Polar residues" evidence="1">
    <location>
        <begin position="400"/>
        <end position="412"/>
    </location>
</feature>
<dbReference type="AlphaFoldDB" id="A0A9Q5ZDE9"/>
<name>A0A9Q5ZDE9_NOSLI</name>
<gene>
    <name evidence="2" type="ORF">VF08_11145</name>
</gene>
<reference evidence="2 3" key="1">
    <citation type="submission" date="2015-02" db="EMBL/GenBank/DDBJ databases">
        <title>Nostoc linckia genome annotation.</title>
        <authorList>
            <person name="Zhou Z."/>
        </authorList>
    </citation>
    <scope>NUCLEOTIDE SEQUENCE [LARGE SCALE GENOMIC DNA]</scope>
    <source>
        <strain evidence="3">z8</strain>
    </source>
</reference>
<feature type="compositionally biased region" description="Polar residues" evidence="1">
    <location>
        <begin position="420"/>
        <end position="432"/>
    </location>
</feature>
<feature type="region of interest" description="Disordered" evidence="1">
    <location>
        <begin position="301"/>
        <end position="568"/>
    </location>
</feature>
<comment type="caution">
    <text evidence="2">The sequence shown here is derived from an EMBL/GenBank/DDBJ whole genome shotgun (WGS) entry which is preliminary data.</text>
</comment>
<feature type="compositionally biased region" description="Pro residues" evidence="1">
    <location>
        <begin position="475"/>
        <end position="497"/>
    </location>
</feature>
<protein>
    <submittedName>
        <fullName evidence="2">Signal peptide protein</fullName>
    </submittedName>
</protein>
<accession>A0A9Q5ZDE9</accession>
<evidence type="ECO:0000313" key="3">
    <source>
        <dbReference type="Proteomes" id="UP000222310"/>
    </source>
</evidence>
<dbReference type="Proteomes" id="UP000222310">
    <property type="component" value="Unassembled WGS sequence"/>
</dbReference>
<feature type="compositionally biased region" description="Pro residues" evidence="1">
    <location>
        <begin position="358"/>
        <end position="372"/>
    </location>
</feature>
<evidence type="ECO:0000313" key="2">
    <source>
        <dbReference type="EMBL" id="PHK04530.1"/>
    </source>
</evidence>
<proteinExistence type="predicted"/>
<feature type="compositionally biased region" description="Pro residues" evidence="1">
    <location>
        <begin position="433"/>
        <end position="463"/>
    </location>
</feature>
<feature type="compositionally biased region" description="Low complexity" evidence="1">
    <location>
        <begin position="542"/>
        <end position="561"/>
    </location>
</feature>
<sequence length="568" mass="62406">MTLLLVCSLVSCGDKAGSQEVSIVNQEKTGGISQVSKQFSEVAPPAVIQELRPILEVYQPQVTIITPKSDEVFSDNKVTARFQVKDLPIFKDSQLQLGPHLHVILDNQPYIPVYDLNQPLVLPDLSPGTHTLRVFASRPWHESFKNEGAYAQTTFHVFTKTDDNSPVPNLPLLTYSRPQSSYGAEPILLDFYLTNAPLHLAASENAKDEFSDWRIRCTINGESFIFDRWQSIYLKGWKPGKNWVKLEFLDNQGNPLKNAFNTTVRLIDYQPKGKDTLSRITRGELTADRVRGIVDPNYKLAPTPAVQKTPEIQPSPKIQVPEESKTQPTKPEQPKLQPPTAAPSPSFSPTPNIIESPAPEPQPTVTPTPQVTPAPQKVAPEQAKRGFGGFFNRRPGKTPTPETTVTPSATPQPTLPESLESPTPKTQVEPQPTLTPIPQVTPEPQPTLTPIPQVTPEPQPTLTPIPQVTLEPQPTLTPTPQVTPEPQPTLTPTPETTPLPEKVAPESRKPWFGGFFNRRTPDTPTPKVIIAPSPSSPPQPPEIIESPAPETAAPSPEAQPTLTPTLDK</sequence>
<feature type="compositionally biased region" description="Pro residues" evidence="1">
    <location>
        <begin position="336"/>
        <end position="348"/>
    </location>
</feature>
<dbReference type="EMBL" id="LAHD01000025">
    <property type="protein sequence ID" value="PHK04530.1"/>
    <property type="molecule type" value="Genomic_DNA"/>
</dbReference>
<evidence type="ECO:0000256" key="1">
    <source>
        <dbReference type="SAM" id="MobiDB-lite"/>
    </source>
</evidence>
<organism evidence="2 3">
    <name type="scientific">Nostoc linckia z8</name>
    <dbReference type="NCBI Taxonomy" id="1628746"/>
    <lineage>
        <taxon>Bacteria</taxon>
        <taxon>Bacillati</taxon>
        <taxon>Cyanobacteriota</taxon>
        <taxon>Cyanophyceae</taxon>
        <taxon>Nostocales</taxon>
        <taxon>Nostocaceae</taxon>
        <taxon>Nostoc</taxon>
    </lineage>
</organism>